<dbReference type="InterPro" id="IPR001680">
    <property type="entry name" value="WD40_rpt"/>
</dbReference>
<dbReference type="InterPro" id="IPR007111">
    <property type="entry name" value="NACHT_NTPase"/>
</dbReference>
<dbReference type="PANTHER" id="PTHR19879">
    <property type="entry name" value="TRANSCRIPTION INITIATION FACTOR TFIID"/>
    <property type="match status" value="1"/>
</dbReference>
<evidence type="ECO:0000256" key="2">
    <source>
        <dbReference type="ARBA" id="ARBA00022737"/>
    </source>
</evidence>
<dbReference type="PROSITE" id="PS50837">
    <property type="entry name" value="NACHT"/>
    <property type="match status" value="1"/>
</dbReference>
<dbReference type="OrthoDB" id="674604at2759"/>
<keyword evidence="6" id="KW-1185">Reference proteome</keyword>
<dbReference type="InterPro" id="IPR015943">
    <property type="entry name" value="WD40/YVTN_repeat-like_dom_sf"/>
</dbReference>
<proteinExistence type="predicted"/>
<accession>A0A0C2ZDK6</accession>
<dbReference type="SUPFAM" id="SSF52540">
    <property type="entry name" value="P-loop containing nucleoside triphosphate hydrolases"/>
    <property type="match status" value="1"/>
</dbReference>
<dbReference type="InterPro" id="IPR056884">
    <property type="entry name" value="NPHP3-like_N"/>
</dbReference>
<dbReference type="SMART" id="SM00320">
    <property type="entry name" value="WD40"/>
    <property type="match status" value="7"/>
</dbReference>
<dbReference type="CDD" id="cd00200">
    <property type="entry name" value="WD40"/>
    <property type="match status" value="1"/>
</dbReference>
<feature type="repeat" description="WD" evidence="3">
    <location>
        <begin position="907"/>
        <end position="948"/>
    </location>
</feature>
<keyword evidence="2" id="KW-0677">Repeat</keyword>
<sequence length="1061" mass="116819">MQECAQFISKYSETKSFCTSLVVDLVFLDGLISFIGSRLRKNVLSETATMVANYNSKLDQLMQELRDRAVLNIQGGVQQIGLGIQQMRGDVGLDTLACAGKVGVNQMKKCLDGTRIEILNDIVNWISNTDPAAPRILWLHGQAGKGKSAIAHTIALHAKNLGNLGSCFCFTRVRQHEGLHMKLFTTIARDLADRDLLYRLLLAEVISNDHALRDTEDIVEQWQKFIVGPLSQLAGSSSQNVVIVVDALDESGVDDTREGILDILTTHGANLPATTRILLTSRPLADIREALCAKDHILTRSLDDVNYDATIDDIFLYISSKLKKFDGTFCDGNFRQLAAKSSGVFEWARLACDFIRPRMGVIPQERFDRIVSHNGNGSNLLDRMYTAFLDELVKGSSELTRFRSVMRQILWSKEPLSVMALDAMRAKFPLESDRYSVRIVLGFMASFLSGAVEASTPVRPLHASFYDFLLDKNRNGGFFIDEAEVHHNLALATLRVMETGLQFNMCALPTSYLRNSDVLDLAKRVEENIPMQLLYSCQFWVAHLQGADPNAELGQEVKEFLTGEKILFWMEVLGVSKFIGEAYMALVSAEKWLEVRSSSDALAFVKDGIKFISNFAGIIDESTPHLYLSALPFSPSRSPIKQMAGKFSNIVQVVGQHEDWPRNQNVLKGHTGRVNSVAFSPDGKHIASGSDDHTVCVWNAQTGAQVGNPFQGHTASVKSVAFSPDGRHIVSGSHDHTICMWDAQTCALMGNPLQMHTSSALSVAFSPDGRYIVSGSNDHKIYIWDAQTGAQVGSPLHGHTSGVTSVVVSPNGRHIVSGSWDHTICIWDAHTGAQVGNPLQGHTDSVKSVAFSPDGKHIVSGSWDHTVCIWDAQTGAQMGNPLQGHTGPVLSVAFSPDGRHIVFHNLHLGFTHRVNSVAFSPDGKYIVSGSSDHTICIWDAQTGTIVGNPLQGHTDQVWSVSFSPDGRHIVTGSSDHTNTATISMVDKDCQVLEHGLYLRKNGWIIGQHGELLLWVPPSYHPFTRYTPWTNLIISCHPKLDLCRMTHGFAWAESFSSSTHHS</sequence>
<dbReference type="STRING" id="1036808.A0A0C2ZDK6"/>
<feature type="repeat" description="WD" evidence="3">
    <location>
        <begin position="710"/>
        <end position="745"/>
    </location>
</feature>
<evidence type="ECO:0000259" key="4">
    <source>
        <dbReference type="PROSITE" id="PS50837"/>
    </source>
</evidence>
<feature type="repeat" description="WD" evidence="3">
    <location>
        <begin position="796"/>
        <end position="837"/>
    </location>
</feature>
<feature type="domain" description="NACHT" evidence="4">
    <location>
        <begin position="135"/>
        <end position="283"/>
    </location>
</feature>
<reference evidence="6" key="2">
    <citation type="submission" date="2015-01" db="EMBL/GenBank/DDBJ databases">
        <title>Evolutionary Origins and Diversification of the Mycorrhizal Mutualists.</title>
        <authorList>
            <consortium name="DOE Joint Genome Institute"/>
            <consortium name="Mycorrhizal Genomics Consortium"/>
            <person name="Kohler A."/>
            <person name="Kuo A."/>
            <person name="Nagy L.G."/>
            <person name="Floudas D."/>
            <person name="Copeland A."/>
            <person name="Barry K.W."/>
            <person name="Cichocki N."/>
            <person name="Veneault-Fourrey C."/>
            <person name="LaButti K."/>
            <person name="Lindquist E.A."/>
            <person name="Lipzen A."/>
            <person name="Lundell T."/>
            <person name="Morin E."/>
            <person name="Murat C."/>
            <person name="Riley R."/>
            <person name="Ohm R."/>
            <person name="Sun H."/>
            <person name="Tunlid A."/>
            <person name="Henrissat B."/>
            <person name="Grigoriev I.V."/>
            <person name="Hibbett D.S."/>
            <person name="Martin F."/>
        </authorList>
    </citation>
    <scope>NUCLEOTIDE SEQUENCE [LARGE SCALE GENOMIC DNA]</scope>
    <source>
        <strain evidence="6">Foug A</strain>
    </source>
</reference>
<dbReference type="InterPro" id="IPR027417">
    <property type="entry name" value="P-loop_NTPase"/>
</dbReference>
<dbReference type="InterPro" id="IPR020472">
    <property type="entry name" value="WD40_PAC1"/>
</dbReference>
<reference evidence="5 6" key="1">
    <citation type="submission" date="2014-04" db="EMBL/GenBank/DDBJ databases">
        <authorList>
            <consortium name="DOE Joint Genome Institute"/>
            <person name="Kuo A."/>
            <person name="Kohler A."/>
            <person name="Nagy L.G."/>
            <person name="Floudas D."/>
            <person name="Copeland A."/>
            <person name="Barry K.W."/>
            <person name="Cichocki N."/>
            <person name="Veneault-Fourrey C."/>
            <person name="LaButti K."/>
            <person name="Lindquist E.A."/>
            <person name="Lipzen A."/>
            <person name="Lundell T."/>
            <person name="Morin E."/>
            <person name="Murat C."/>
            <person name="Sun H."/>
            <person name="Tunlid A."/>
            <person name="Henrissat B."/>
            <person name="Grigoriev I.V."/>
            <person name="Hibbett D.S."/>
            <person name="Martin F."/>
            <person name="Nordberg H.P."/>
            <person name="Cantor M.N."/>
            <person name="Hua S.X."/>
        </authorList>
    </citation>
    <scope>NUCLEOTIDE SEQUENCE [LARGE SCALE GENOMIC DNA]</scope>
    <source>
        <strain evidence="5 6">Foug A</strain>
    </source>
</reference>
<evidence type="ECO:0000313" key="6">
    <source>
        <dbReference type="Proteomes" id="UP000053989"/>
    </source>
</evidence>
<feature type="repeat" description="WD" evidence="3">
    <location>
        <begin position="839"/>
        <end position="880"/>
    </location>
</feature>
<dbReference type="Proteomes" id="UP000053989">
    <property type="component" value="Unassembled WGS sequence"/>
</dbReference>
<feature type="repeat" description="WD" evidence="3">
    <location>
        <begin position="950"/>
        <end position="977"/>
    </location>
</feature>
<organism evidence="5 6">
    <name type="scientific">Scleroderma citrinum Foug A</name>
    <dbReference type="NCBI Taxonomy" id="1036808"/>
    <lineage>
        <taxon>Eukaryota</taxon>
        <taxon>Fungi</taxon>
        <taxon>Dikarya</taxon>
        <taxon>Basidiomycota</taxon>
        <taxon>Agaricomycotina</taxon>
        <taxon>Agaricomycetes</taxon>
        <taxon>Agaricomycetidae</taxon>
        <taxon>Boletales</taxon>
        <taxon>Sclerodermatineae</taxon>
        <taxon>Sclerodermataceae</taxon>
        <taxon>Scleroderma</taxon>
    </lineage>
</organism>
<dbReference type="PROSITE" id="PS00678">
    <property type="entry name" value="WD_REPEATS_1"/>
    <property type="match status" value="6"/>
</dbReference>
<dbReference type="AlphaFoldDB" id="A0A0C2ZDK6"/>
<dbReference type="PROSITE" id="PS50294">
    <property type="entry name" value="WD_REPEATS_REGION"/>
    <property type="match status" value="7"/>
</dbReference>
<dbReference type="Pfam" id="PF00400">
    <property type="entry name" value="WD40"/>
    <property type="match status" value="8"/>
</dbReference>
<feature type="repeat" description="WD" evidence="3">
    <location>
        <begin position="753"/>
        <end position="794"/>
    </location>
</feature>
<evidence type="ECO:0000256" key="1">
    <source>
        <dbReference type="ARBA" id="ARBA00022574"/>
    </source>
</evidence>
<dbReference type="Gene3D" id="3.40.50.300">
    <property type="entry name" value="P-loop containing nucleotide triphosphate hydrolases"/>
    <property type="match status" value="1"/>
</dbReference>
<dbReference type="PRINTS" id="PR00320">
    <property type="entry name" value="GPROTEINBRPT"/>
</dbReference>
<dbReference type="SUPFAM" id="SSF50978">
    <property type="entry name" value="WD40 repeat-like"/>
    <property type="match status" value="1"/>
</dbReference>
<keyword evidence="1 3" id="KW-0853">WD repeat</keyword>
<evidence type="ECO:0000256" key="3">
    <source>
        <dbReference type="PROSITE-ProRule" id="PRU00221"/>
    </source>
</evidence>
<feature type="repeat" description="WD" evidence="3">
    <location>
        <begin position="667"/>
        <end position="708"/>
    </location>
</feature>
<evidence type="ECO:0000313" key="5">
    <source>
        <dbReference type="EMBL" id="KIM59868.1"/>
    </source>
</evidence>
<dbReference type="PANTHER" id="PTHR19879:SF9">
    <property type="entry name" value="TRANSCRIPTION INITIATION FACTOR TFIID SUBUNIT 5"/>
    <property type="match status" value="1"/>
</dbReference>
<dbReference type="HOGENOM" id="CLU_000288_6_0_1"/>
<dbReference type="InterPro" id="IPR019775">
    <property type="entry name" value="WD40_repeat_CS"/>
</dbReference>
<dbReference type="PROSITE" id="PS50082">
    <property type="entry name" value="WD_REPEATS_2"/>
    <property type="match status" value="7"/>
</dbReference>
<dbReference type="InParanoid" id="A0A0C2ZDK6"/>
<gene>
    <name evidence="5" type="ORF">SCLCIDRAFT_125228</name>
</gene>
<name>A0A0C2ZDK6_9AGAM</name>
<dbReference type="EMBL" id="KN822068">
    <property type="protein sequence ID" value="KIM59868.1"/>
    <property type="molecule type" value="Genomic_DNA"/>
</dbReference>
<dbReference type="InterPro" id="IPR036322">
    <property type="entry name" value="WD40_repeat_dom_sf"/>
</dbReference>
<dbReference type="Pfam" id="PF24883">
    <property type="entry name" value="NPHP3_N"/>
    <property type="match status" value="1"/>
</dbReference>
<protein>
    <recommendedName>
        <fullName evidence="4">NACHT domain-containing protein</fullName>
    </recommendedName>
</protein>
<dbReference type="Gene3D" id="2.130.10.10">
    <property type="entry name" value="YVTN repeat-like/Quinoprotein amine dehydrogenase"/>
    <property type="match status" value="4"/>
</dbReference>